<feature type="domain" description="Flagellar protein FlgJ N-terminal" evidence="1">
    <location>
        <begin position="48"/>
        <end position="86"/>
    </location>
</feature>
<dbReference type="EMBL" id="OMOQ01000002">
    <property type="protein sequence ID" value="SPH23455.1"/>
    <property type="molecule type" value="Genomic_DNA"/>
</dbReference>
<sequence>MAEISAIPSMIKGPDTAEIRNQAMREAAEALEAQFLAEMLKSAGLGEARESFGGGIGEEQFASFLRQEQAREMVGAGGIGLAESIFNAMKRLDGHDG</sequence>
<dbReference type="Pfam" id="PF10135">
    <property type="entry name" value="Rod-binding"/>
    <property type="match status" value="1"/>
</dbReference>
<dbReference type="OrthoDB" id="7690273at2"/>
<dbReference type="AlphaFoldDB" id="A0A2R8BJ76"/>
<keyword evidence="3" id="KW-1185">Reference proteome</keyword>
<accession>A0A2R8BJ76</accession>
<evidence type="ECO:0000313" key="3">
    <source>
        <dbReference type="Proteomes" id="UP000244924"/>
    </source>
</evidence>
<evidence type="ECO:0000313" key="2">
    <source>
        <dbReference type="EMBL" id="SPH23455.1"/>
    </source>
</evidence>
<dbReference type="Proteomes" id="UP000244924">
    <property type="component" value="Unassembled WGS sequence"/>
</dbReference>
<proteinExistence type="predicted"/>
<dbReference type="InterPro" id="IPR019301">
    <property type="entry name" value="Flagellar_prot_FlgJ_N"/>
</dbReference>
<evidence type="ECO:0000259" key="1">
    <source>
        <dbReference type="Pfam" id="PF10135"/>
    </source>
</evidence>
<reference evidence="2 3" key="1">
    <citation type="submission" date="2018-03" db="EMBL/GenBank/DDBJ databases">
        <authorList>
            <person name="Keele B.F."/>
        </authorList>
    </citation>
    <scope>NUCLEOTIDE SEQUENCE [LARGE SCALE GENOMIC DNA]</scope>
    <source>
        <strain evidence="2 3">CECT 8626</strain>
    </source>
</reference>
<gene>
    <name evidence="2" type="ORF">DEA8626_02518</name>
</gene>
<name>A0A2R8BJ76_9RHOB</name>
<protein>
    <recommendedName>
        <fullName evidence="1">Flagellar protein FlgJ N-terminal domain-containing protein</fullName>
    </recommendedName>
</protein>
<organism evidence="2 3">
    <name type="scientific">Albidovulum aquaemixtae</name>
    <dbReference type="NCBI Taxonomy" id="1542388"/>
    <lineage>
        <taxon>Bacteria</taxon>
        <taxon>Pseudomonadati</taxon>
        <taxon>Pseudomonadota</taxon>
        <taxon>Alphaproteobacteria</taxon>
        <taxon>Rhodobacterales</taxon>
        <taxon>Paracoccaceae</taxon>
        <taxon>Albidovulum</taxon>
    </lineage>
</organism>